<feature type="transmembrane region" description="Helical" evidence="2">
    <location>
        <begin position="628"/>
        <end position="650"/>
    </location>
</feature>
<dbReference type="Proteomes" id="UP000184330">
    <property type="component" value="Unassembled WGS sequence"/>
</dbReference>
<accession>A0A1L7XA18</accession>
<gene>
    <name evidence="3" type="ORF">PAC_11772</name>
</gene>
<organism evidence="3 4">
    <name type="scientific">Phialocephala subalpina</name>
    <dbReference type="NCBI Taxonomy" id="576137"/>
    <lineage>
        <taxon>Eukaryota</taxon>
        <taxon>Fungi</taxon>
        <taxon>Dikarya</taxon>
        <taxon>Ascomycota</taxon>
        <taxon>Pezizomycotina</taxon>
        <taxon>Leotiomycetes</taxon>
        <taxon>Helotiales</taxon>
        <taxon>Mollisiaceae</taxon>
        <taxon>Phialocephala</taxon>
        <taxon>Phialocephala fortinii species complex</taxon>
    </lineage>
</organism>
<feature type="compositionally biased region" description="Polar residues" evidence="1">
    <location>
        <begin position="15"/>
        <end position="41"/>
    </location>
</feature>
<proteinExistence type="predicted"/>
<dbReference type="AlphaFoldDB" id="A0A1L7XA18"/>
<protein>
    <submittedName>
        <fullName evidence="3">Uncharacterized protein</fullName>
    </submittedName>
</protein>
<feature type="transmembrane region" description="Helical" evidence="2">
    <location>
        <begin position="109"/>
        <end position="132"/>
    </location>
</feature>
<feature type="compositionally biased region" description="Polar residues" evidence="1">
    <location>
        <begin position="50"/>
        <end position="64"/>
    </location>
</feature>
<reference evidence="3 4" key="1">
    <citation type="submission" date="2016-03" db="EMBL/GenBank/DDBJ databases">
        <authorList>
            <person name="Ploux O."/>
        </authorList>
    </citation>
    <scope>NUCLEOTIDE SEQUENCE [LARGE SCALE GENOMIC DNA]</scope>
    <source>
        <strain evidence="3 4">UAMH 11012</strain>
    </source>
</reference>
<evidence type="ECO:0000313" key="4">
    <source>
        <dbReference type="Proteomes" id="UP000184330"/>
    </source>
</evidence>
<name>A0A1L7XA18_9HELO</name>
<keyword evidence="2" id="KW-0472">Membrane</keyword>
<keyword evidence="4" id="KW-1185">Reference proteome</keyword>
<keyword evidence="2" id="KW-1133">Transmembrane helix</keyword>
<dbReference type="OrthoDB" id="5322539at2759"/>
<evidence type="ECO:0000256" key="2">
    <source>
        <dbReference type="SAM" id="Phobius"/>
    </source>
</evidence>
<dbReference type="STRING" id="576137.A0A1L7XA18"/>
<dbReference type="PANTHER" id="PTHR35041">
    <property type="entry name" value="MEDIATOR OF RNA POLYMERASE II TRANSCRIPTION SUBUNIT 1"/>
    <property type="match status" value="1"/>
</dbReference>
<evidence type="ECO:0000313" key="3">
    <source>
        <dbReference type="EMBL" id="CZR61875.1"/>
    </source>
</evidence>
<feature type="region of interest" description="Disordered" evidence="1">
    <location>
        <begin position="1"/>
        <end position="64"/>
    </location>
</feature>
<keyword evidence="2" id="KW-0812">Transmembrane</keyword>
<dbReference type="PANTHER" id="PTHR35041:SF3">
    <property type="entry name" value="FORMYLMETHIONINE DEFORMYLASE-LIKE PROTEIN"/>
    <property type="match status" value="1"/>
</dbReference>
<sequence>MVSMVQRKPYIDVSRSPSEFESTSCDQDLPDENSSMTQSRRPVSPLSAINPLNNSRSNKGNLGSFSSSLENTRKISSVREGTPTLALGHHFYYKSLDGTIAGSARRQQWAITFGTTFAFLVVHLLAAATVIAHSQYIWSMVRRRGYTLETLDNLFTMTSDPRAFFNPEILKHGQIAVLLALISWCMGIASVTPPGTLSVVPGLQNQTILTPWPSLNWSLPGWITDETNLAPPPSIISVATDTAYEMSLLPISPPYLNSSYSIKFHGPSLQCKAANATQKPVFDYYSQQLFNKSTYNNETGVFITTPGIAESPEFNTTKNEMLVGDIKSSWWQALVFSAFAPNDGCPGWVTEPTTGKGGCPAIDQFNNWNVDLPADFADLISYQANMTANGDFADVDQNSLIFKEIARLSSFDNETFTSQQLWITTTSSEIVCVLGNASFELDFGYVSSIQSVSRNITDFRPLYMISEFGELNGIRRATAGLLWPELPAYGSIFTALVNVLSGNITLAMSTMWGADATILEVESQTSRAMLTGLIACEDMTPNFWFDIENMDRYFAPNNNISGHAHTDIFEQPSWMCRNGTLAPAIEDLFNNITISMLSANISGAPNQTIPITTFSTHNIYQYNSLNLILSYGVAIAVAILSIAIGTYVTIQNGVSHSTSFSATIATTRNVQLDRLVEGSSLGALPLDRDVRKTKVRFRELVDGDGDIAFGLEDRVLGLRRGEKYT</sequence>
<dbReference type="EMBL" id="FJOG01000019">
    <property type="protein sequence ID" value="CZR61875.1"/>
    <property type="molecule type" value="Genomic_DNA"/>
</dbReference>
<evidence type="ECO:0000256" key="1">
    <source>
        <dbReference type="SAM" id="MobiDB-lite"/>
    </source>
</evidence>